<evidence type="ECO:0000256" key="2">
    <source>
        <dbReference type="ARBA" id="ARBA00007935"/>
    </source>
</evidence>
<feature type="transmembrane region" description="Helical" evidence="8">
    <location>
        <begin position="26"/>
        <end position="47"/>
    </location>
</feature>
<dbReference type="Gene3D" id="1.10.3470.10">
    <property type="entry name" value="ABC transporter involved in vitamin B12 uptake, BtuC"/>
    <property type="match status" value="1"/>
</dbReference>
<feature type="transmembrane region" description="Helical" evidence="8">
    <location>
        <begin position="137"/>
        <end position="155"/>
    </location>
</feature>
<reference evidence="9 10" key="1">
    <citation type="submission" date="2017-06" db="EMBL/GenBank/DDBJ databases">
        <title>Genome sequencing of cyanobaciteial culture collection at National Institute for Environmental Studies (NIES).</title>
        <authorList>
            <person name="Hirose Y."/>
            <person name="Shimura Y."/>
            <person name="Fujisawa T."/>
            <person name="Nakamura Y."/>
            <person name="Kawachi M."/>
        </authorList>
    </citation>
    <scope>NUCLEOTIDE SEQUENCE [LARGE SCALE GENOMIC DNA]</scope>
    <source>
        <strain evidence="9 10">NIES-2135</strain>
    </source>
</reference>
<evidence type="ECO:0000313" key="9">
    <source>
        <dbReference type="EMBL" id="BAY54655.1"/>
    </source>
</evidence>
<comment type="subcellular location">
    <subcellularLocation>
        <location evidence="1">Cell membrane</location>
        <topology evidence="1">Multi-pass membrane protein</topology>
    </subcellularLocation>
</comment>
<dbReference type="Proteomes" id="UP000217895">
    <property type="component" value="Chromosome"/>
</dbReference>
<dbReference type="AlphaFoldDB" id="A0A1Z4JCX9"/>
<evidence type="ECO:0000313" key="10">
    <source>
        <dbReference type="Proteomes" id="UP000217895"/>
    </source>
</evidence>
<keyword evidence="6 8" id="KW-1133">Transmembrane helix</keyword>
<keyword evidence="5 8" id="KW-0812">Transmembrane</keyword>
<proteinExistence type="inferred from homology"/>
<keyword evidence="7 8" id="KW-0472">Membrane</keyword>
<keyword evidence="3" id="KW-0813">Transport</keyword>
<evidence type="ECO:0000256" key="3">
    <source>
        <dbReference type="ARBA" id="ARBA00022448"/>
    </source>
</evidence>
<feature type="transmembrane region" description="Helical" evidence="8">
    <location>
        <begin position="83"/>
        <end position="100"/>
    </location>
</feature>
<dbReference type="GO" id="GO:0005886">
    <property type="term" value="C:plasma membrane"/>
    <property type="evidence" value="ECO:0007669"/>
    <property type="project" value="UniProtKB-SubCell"/>
</dbReference>
<dbReference type="InterPro" id="IPR037294">
    <property type="entry name" value="ABC_BtuC-like"/>
</dbReference>
<evidence type="ECO:0000256" key="4">
    <source>
        <dbReference type="ARBA" id="ARBA00022475"/>
    </source>
</evidence>
<dbReference type="InterPro" id="IPR000522">
    <property type="entry name" value="ABC_transptr_permease_BtuC"/>
</dbReference>
<feature type="transmembrane region" description="Helical" evidence="8">
    <location>
        <begin position="167"/>
        <end position="189"/>
    </location>
</feature>
<keyword evidence="4" id="KW-1003">Cell membrane</keyword>
<sequence>MVKKDLRKGEPNSANSRALQHHSATFRALLLTLGLIIALVLTMILALSQGAIKLNVIELWQALFRQGEATQQTIIWDLRIPRIMSGVLVGASLGMSGAMLQGMLRNSLADSFVLGISSGAGLIAVILITVLKAQALVPIGAWIGALISVTIVFALGYQGGRIVSERLILGGIAIATLSGSAQTLLLLFADEGQVQGVLNWLIGSLNGRGWAELHLVAPYVVIALISGCLLGKTINLLNLGNEMAVSLGVSLVRSRILIGATASLLAASAVSISGLIGFVGLVVPHGVRLIIGNDYRWVLPTSAIAGALVLTLADLLCRIGSIEFPVGAVTALLGSPLFIWLLYRRRQGVF</sequence>
<evidence type="ECO:0000256" key="6">
    <source>
        <dbReference type="ARBA" id="ARBA00022989"/>
    </source>
</evidence>
<feature type="transmembrane region" description="Helical" evidence="8">
    <location>
        <begin position="324"/>
        <end position="343"/>
    </location>
</feature>
<feature type="transmembrane region" description="Helical" evidence="8">
    <location>
        <begin position="295"/>
        <end position="317"/>
    </location>
</feature>
<feature type="transmembrane region" description="Helical" evidence="8">
    <location>
        <begin position="216"/>
        <end position="235"/>
    </location>
</feature>
<dbReference type="CDD" id="cd06550">
    <property type="entry name" value="TM_ABC_iron-siderophores_like"/>
    <property type="match status" value="1"/>
</dbReference>
<evidence type="ECO:0000256" key="1">
    <source>
        <dbReference type="ARBA" id="ARBA00004651"/>
    </source>
</evidence>
<keyword evidence="10" id="KW-1185">Reference proteome</keyword>
<dbReference type="FunFam" id="1.10.3470.10:FF:000001">
    <property type="entry name" value="Vitamin B12 ABC transporter permease BtuC"/>
    <property type="match status" value="1"/>
</dbReference>
<dbReference type="SUPFAM" id="SSF81345">
    <property type="entry name" value="ABC transporter involved in vitamin B12 uptake, BtuC"/>
    <property type="match status" value="1"/>
</dbReference>
<evidence type="ECO:0000256" key="8">
    <source>
        <dbReference type="SAM" id="Phobius"/>
    </source>
</evidence>
<comment type="similarity">
    <text evidence="2">Belongs to the binding-protein-dependent transport system permease family. FecCD subfamily.</text>
</comment>
<dbReference type="PANTHER" id="PTHR30472">
    <property type="entry name" value="FERRIC ENTEROBACTIN TRANSPORT SYSTEM PERMEASE PROTEIN"/>
    <property type="match status" value="1"/>
</dbReference>
<dbReference type="EMBL" id="AP018203">
    <property type="protein sequence ID" value="BAY54655.1"/>
    <property type="molecule type" value="Genomic_DNA"/>
</dbReference>
<feature type="transmembrane region" description="Helical" evidence="8">
    <location>
        <begin position="112"/>
        <end position="131"/>
    </location>
</feature>
<feature type="transmembrane region" description="Helical" evidence="8">
    <location>
        <begin position="256"/>
        <end position="283"/>
    </location>
</feature>
<dbReference type="Pfam" id="PF01032">
    <property type="entry name" value="FecCD"/>
    <property type="match status" value="1"/>
</dbReference>
<name>A0A1Z4JCX9_LEPBY</name>
<accession>A0A1Z4JCX9</accession>
<gene>
    <name evidence="9" type="ORF">NIES2135_14730</name>
</gene>
<dbReference type="GO" id="GO:0022857">
    <property type="term" value="F:transmembrane transporter activity"/>
    <property type="evidence" value="ECO:0007669"/>
    <property type="project" value="InterPro"/>
</dbReference>
<organism evidence="9 10">
    <name type="scientific">Leptolyngbya boryana NIES-2135</name>
    <dbReference type="NCBI Taxonomy" id="1973484"/>
    <lineage>
        <taxon>Bacteria</taxon>
        <taxon>Bacillati</taxon>
        <taxon>Cyanobacteriota</taxon>
        <taxon>Cyanophyceae</taxon>
        <taxon>Leptolyngbyales</taxon>
        <taxon>Leptolyngbyaceae</taxon>
        <taxon>Leptolyngbya group</taxon>
        <taxon>Leptolyngbya</taxon>
    </lineage>
</organism>
<protein>
    <submittedName>
        <fullName evidence="9">Iron compound ABC transporter permease</fullName>
    </submittedName>
</protein>
<evidence type="ECO:0000256" key="7">
    <source>
        <dbReference type="ARBA" id="ARBA00023136"/>
    </source>
</evidence>
<evidence type="ECO:0000256" key="5">
    <source>
        <dbReference type="ARBA" id="ARBA00022692"/>
    </source>
</evidence>
<dbReference type="PANTHER" id="PTHR30472:SF25">
    <property type="entry name" value="ABC TRANSPORTER PERMEASE PROTEIN MJ0876-RELATED"/>
    <property type="match status" value="1"/>
</dbReference>